<sequence length="274" mass="29230">MTTPAQASTPAALDAAQMLSALTEADFFATTLPDALAATASRPASPRPLVRPGALTPVGERARPNGQVYKPRQVGPHEDLALLREAQRRRQHVLLYGPPGTGKTALIEAAFASYDGPGLETVVGSADLTETDLLGTFVQDPATRAYVWAPGPLHRSVECDVPGARLSEALKSRFIHHLLVGTDWALARGLGVDGKVVTVAENLEWRRTKGEITWSPQLRELLAFRDLAAVYGEAYAASALAAAAPEHDRDEIVTALRKVFPDTVAARVEGRCGA</sequence>
<keyword evidence="4" id="KW-1185">Reference proteome</keyword>
<dbReference type="InterPro" id="IPR011704">
    <property type="entry name" value="ATPase_dyneun-rel_AAA"/>
</dbReference>
<accession>A0ABV8IDC7</accession>
<comment type="caution">
    <text evidence="3">The sequence shown here is derived from an EMBL/GenBank/DDBJ whole genome shotgun (WGS) entry which is preliminary data.</text>
</comment>
<feature type="region of interest" description="Disordered" evidence="1">
    <location>
        <begin position="39"/>
        <end position="68"/>
    </location>
</feature>
<dbReference type="Gene3D" id="3.40.50.300">
    <property type="entry name" value="P-loop containing nucleotide triphosphate hydrolases"/>
    <property type="match status" value="1"/>
</dbReference>
<evidence type="ECO:0000313" key="3">
    <source>
        <dbReference type="EMBL" id="MFC4061486.1"/>
    </source>
</evidence>
<name>A0ABV8IDC7_9ACTN</name>
<dbReference type="SUPFAM" id="SSF52540">
    <property type="entry name" value="P-loop containing nucleoside triphosphate hydrolases"/>
    <property type="match status" value="1"/>
</dbReference>
<protein>
    <submittedName>
        <fullName evidence="3">AAA family ATPase</fullName>
    </submittedName>
</protein>
<evidence type="ECO:0000256" key="1">
    <source>
        <dbReference type="SAM" id="MobiDB-lite"/>
    </source>
</evidence>
<dbReference type="Proteomes" id="UP001595850">
    <property type="component" value="Unassembled WGS sequence"/>
</dbReference>
<evidence type="ECO:0000259" key="2">
    <source>
        <dbReference type="Pfam" id="PF07728"/>
    </source>
</evidence>
<feature type="domain" description="ATPase dynein-related AAA" evidence="2">
    <location>
        <begin position="92"/>
        <end position="158"/>
    </location>
</feature>
<dbReference type="RefSeq" id="WP_377291717.1">
    <property type="nucleotide sequence ID" value="NZ_JBHSBM010000029.1"/>
</dbReference>
<organism evidence="3 4">
    <name type="scientific">Planomonospora corallina</name>
    <dbReference type="NCBI Taxonomy" id="1806052"/>
    <lineage>
        <taxon>Bacteria</taxon>
        <taxon>Bacillati</taxon>
        <taxon>Actinomycetota</taxon>
        <taxon>Actinomycetes</taxon>
        <taxon>Streptosporangiales</taxon>
        <taxon>Streptosporangiaceae</taxon>
        <taxon>Planomonospora</taxon>
    </lineage>
</organism>
<evidence type="ECO:0000313" key="4">
    <source>
        <dbReference type="Proteomes" id="UP001595850"/>
    </source>
</evidence>
<dbReference type="InterPro" id="IPR027417">
    <property type="entry name" value="P-loop_NTPase"/>
</dbReference>
<feature type="compositionally biased region" description="Low complexity" evidence="1">
    <location>
        <begin position="39"/>
        <end position="48"/>
    </location>
</feature>
<reference evidence="4" key="1">
    <citation type="journal article" date="2019" name="Int. J. Syst. Evol. Microbiol.">
        <title>The Global Catalogue of Microorganisms (GCM) 10K type strain sequencing project: providing services to taxonomists for standard genome sequencing and annotation.</title>
        <authorList>
            <consortium name="The Broad Institute Genomics Platform"/>
            <consortium name="The Broad Institute Genome Sequencing Center for Infectious Disease"/>
            <person name="Wu L."/>
            <person name="Ma J."/>
        </authorList>
    </citation>
    <scope>NUCLEOTIDE SEQUENCE [LARGE SCALE GENOMIC DNA]</scope>
    <source>
        <strain evidence="4">TBRC 4489</strain>
    </source>
</reference>
<dbReference type="Pfam" id="PF07728">
    <property type="entry name" value="AAA_5"/>
    <property type="match status" value="1"/>
</dbReference>
<gene>
    <name evidence="3" type="ORF">ACFOWE_24565</name>
</gene>
<dbReference type="EMBL" id="JBHSBM010000029">
    <property type="protein sequence ID" value="MFC4061486.1"/>
    <property type="molecule type" value="Genomic_DNA"/>
</dbReference>
<dbReference type="CDD" id="cd00009">
    <property type="entry name" value="AAA"/>
    <property type="match status" value="1"/>
</dbReference>
<proteinExistence type="predicted"/>